<dbReference type="Proteomes" id="UP001230188">
    <property type="component" value="Unassembled WGS sequence"/>
</dbReference>
<dbReference type="PANTHER" id="PTHR21207:SF1">
    <property type="entry name" value="PACRG-LIKE PROTEIN"/>
    <property type="match status" value="1"/>
</dbReference>
<organism evidence="2 3">
    <name type="scientific">Chrysophaeum taylorii</name>
    <dbReference type="NCBI Taxonomy" id="2483200"/>
    <lineage>
        <taxon>Eukaryota</taxon>
        <taxon>Sar</taxon>
        <taxon>Stramenopiles</taxon>
        <taxon>Ochrophyta</taxon>
        <taxon>Pelagophyceae</taxon>
        <taxon>Pelagomonadales</taxon>
        <taxon>Pelagomonadaceae</taxon>
        <taxon>Chrysophaeum</taxon>
    </lineage>
</organism>
<dbReference type="AlphaFoldDB" id="A0AAD7XHC8"/>
<gene>
    <name evidence="2" type="ORF">CTAYLR_005470</name>
</gene>
<comment type="caution">
    <text evidence="2">The sequence shown here is derived from an EMBL/GenBank/DDBJ whole genome shotgun (WGS) entry which is preliminary data.</text>
</comment>
<dbReference type="PANTHER" id="PTHR21207">
    <property type="entry name" value="PARKIN COREGULATED GENE PROTEIN PARK2 COREGULATED"/>
    <property type="match status" value="1"/>
</dbReference>
<dbReference type="InterPro" id="IPR016024">
    <property type="entry name" value="ARM-type_fold"/>
</dbReference>
<dbReference type="SUPFAM" id="SSF48371">
    <property type="entry name" value="ARM repeat"/>
    <property type="match status" value="1"/>
</dbReference>
<feature type="compositionally biased region" description="Low complexity" evidence="1">
    <location>
        <begin position="44"/>
        <end position="58"/>
    </location>
</feature>
<evidence type="ECO:0000313" key="2">
    <source>
        <dbReference type="EMBL" id="KAJ8598229.1"/>
    </source>
</evidence>
<protein>
    <submittedName>
        <fullName evidence="2">Uncharacterized protein</fullName>
    </submittedName>
</protein>
<keyword evidence="3" id="KW-1185">Reference proteome</keyword>
<evidence type="ECO:0000313" key="3">
    <source>
        <dbReference type="Proteomes" id="UP001230188"/>
    </source>
</evidence>
<dbReference type="Pfam" id="PF10274">
    <property type="entry name" value="ParcG"/>
    <property type="match status" value="1"/>
</dbReference>
<reference evidence="2" key="1">
    <citation type="submission" date="2023-01" db="EMBL/GenBank/DDBJ databases">
        <title>Metagenome sequencing of chrysophaentin producing Chrysophaeum taylorii.</title>
        <authorList>
            <person name="Davison J."/>
            <person name="Bewley C."/>
        </authorList>
    </citation>
    <scope>NUCLEOTIDE SEQUENCE</scope>
    <source>
        <strain evidence="2">NIES-1699</strain>
    </source>
</reference>
<feature type="region of interest" description="Disordered" evidence="1">
    <location>
        <begin position="1"/>
        <end position="71"/>
    </location>
</feature>
<accession>A0AAD7XHC8</accession>
<sequence>MEGGDEAAVRAELWARREVWRRQQQEGGEEKEEEEKKKLNTFNPPARRSAQPAPAKKPSPGDKQQQKKVSQLLPKRLGLGRVADVGGGEVRGRTRFAAAYKAGTVGQWLRVDQNGSRPDVGFVGCVDAIPLAAALPLCFEGLSESTHPLCLLARRGAARLLEEHPRAAADLPEILPRVVPSLRAALGCKERDVVQVAIAHTATLARVAQAALLDHLDKLLPPLARLAFGSPLSPAVVAAVREIEANVPGSRPKIKAKIPAFD</sequence>
<feature type="compositionally biased region" description="Basic and acidic residues" evidence="1">
    <location>
        <begin position="7"/>
        <end position="24"/>
    </location>
</feature>
<dbReference type="EMBL" id="JAQMWT010000682">
    <property type="protein sequence ID" value="KAJ8598229.1"/>
    <property type="molecule type" value="Genomic_DNA"/>
</dbReference>
<evidence type="ECO:0000256" key="1">
    <source>
        <dbReference type="SAM" id="MobiDB-lite"/>
    </source>
</evidence>
<name>A0AAD7XHC8_9STRA</name>
<dbReference type="InterPro" id="IPR019399">
    <property type="entry name" value="Parkin_co-regulated_protein"/>
</dbReference>
<proteinExistence type="predicted"/>